<gene>
    <name evidence="1" type="ORF">WBA_LOCUS4463</name>
</gene>
<feature type="non-terminal residue" evidence="1">
    <location>
        <position position="70"/>
    </location>
</feature>
<keyword evidence="2" id="KW-1185">Reference proteome</keyword>
<organism evidence="1 2">
    <name type="scientific">Wuchereria bancrofti</name>
    <dbReference type="NCBI Taxonomy" id="6293"/>
    <lineage>
        <taxon>Eukaryota</taxon>
        <taxon>Metazoa</taxon>
        <taxon>Ecdysozoa</taxon>
        <taxon>Nematoda</taxon>
        <taxon>Chromadorea</taxon>
        <taxon>Rhabditida</taxon>
        <taxon>Spirurina</taxon>
        <taxon>Spiruromorpha</taxon>
        <taxon>Filarioidea</taxon>
        <taxon>Onchocercidae</taxon>
        <taxon>Wuchereria</taxon>
    </lineage>
</organism>
<dbReference type="AlphaFoldDB" id="A0A3P7E319"/>
<protein>
    <submittedName>
        <fullName evidence="1">Uncharacterized protein</fullName>
    </submittedName>
</protein>
<evidence type="ECO:0000313" key="2">
    <source>
        <dbReference type="Proteomes" id="UP000270924"/>
    </source>
</evidence>
<dbReference type="InParanoid" id="A0A3P7E319"/>
<proteinExistence type="predicted"/>
<reference evidence="1 2" key="1">
    <citation type="submission" date="2018-11" db="EMBL/GenBank/DDBJ databases">
        <authorList>
            <consortium name="Pathogen Informatics"/>
        </authorList>
    </citation>
    <scope>NUCLEOTIDE SEQUENCE [LARGE SCALE GENOMIC DNA]</scope>
</reference>
<dbReference type="Proteomes" id="UP000270924">
    <property type="component" value="Unassembled WGS sequence"/>
</dbReference>
<sequence>MTSNKLKQRITTLLITVQALISHQRNKQWYQCHKIKPGIQLSVISMLKQIVEVAFSLLKSRKRMFFALEE</sequence>
<dbReference type="EMBL" id="UYWW01001847">
    <property type="protein sequence ID" value="VDM11077.1"/>
    <property type="molecule type" value="Genomic_DNA"/>
</dbReference>
<accession>A0A3P7E319</accession>
<evidence type="ECO:0000313" key="1">
    <source>
        <dbReference type="EMBL" id="VDM11077.1"/>
    </source>
</evidence>
<name>A0A3P7E319_WUCBA</name>